<dbReference type="HOGENOM" id="CLU_158484_2_1_9"/>
<organism evidence="3 5">
    <name type="scientific">Syntrophothermus lipocalidus (strain DSM 12680 / TGB-C1)</name>
    <dbReference type="NCBI Taxonomy" id="643648"/>
    <lineage>
        <taxon>Bacteria</taxon>
        <taxon>Bacillati</taxon>
        <taxon>Bacillota</taxon>
        <taxon>Clostridia</taxon>
        <taxon>Eubacteriales</taxon>
        <taxon>Syntrophomonadaceae</taxon>
        <taxon>Syntrophothermus</taxon>
    </lineage>
</organism>
<proteinExistence type="predicted"/>
<dbReference type="Pfam" id="PF04014">
    <property type="entry name" value="MazE_antitoxin"/>
    <property type="match status" value="1"/>
</dbReference>
<keyword evidence="5" id="KW-1185">Reference proteome</keyword>
<dbReference type="EMBL" id="CP002048">
    <property type="protein sequence ID" value="ADI00991.1"/>
    <property type="molecule type" value="Genomic_DNA"/>
</dbReference>
<evidence type="ECO:0000259" key="2">
    <source>
        <dbReference type="PROSITE" id="PS51740"/>
    </source>
</evidence>
<dbReference type="InterPro" id="IPR007159">
    <property type="entry name" value="SpoVT-AbrB_dom"/>
</dbReference>
<evidence type="ECO:0000313" key="4">
    <source>
        <dbReference type="EMBL" id="ADI01001.1"/>
    </source>
</evidence>
<feature type="domain" description="SpoVT-AbrB" evidence="2">
    <location>
        <begin position="1"/>
        <end position="46"/>
    </location>
</feature>
<protein>
    <submittedName>
        <fullName evidence="3">Transcriptional regulator, AbrB family</fullName>
    </submittedName>
</protein>
<dbReference type="NCBIfam" id="TIGR01439">
    <property type="entry name" value="lp_hng_hel_AbrB"/>
    <property type="match status" value="1"/>
</dbReference>
<dbReference type="RefSeq" id="WP_013174395.1">
    <property type="nucleotide sequence ID" value="NC_014220.1"/>
</dbReference>
<dbReference type="SMART" id="SM00966">
    <property type="entry name" value="SpoVT_AbrB"/>
    <property type="match status" value="1"/>
</dbReference>
<dbReference type="KEGG" id="slp:Slip_0211"/>
<dbReference type="AlphaFoldDB" id="D7CJA2"/>
<dbReference type="eggNOG" id="COG2002">
    <property type="taxonomic scope" value="Bacteria"/>
</dbReference>
<keyword evidence="1" id="KW-0238">DNA-binding</keyword>
<dbReference type="OrthoDB" id="9811597at2"/>
<evidence type="ECO:0000256" key="1">
    <source>
        <dbReference type="PROSITE-ProRule" id="PRU01076"/>
    </source>
</evidence>
<dbReference type="KEGG" id="slp:Slip_0194"/>
<dbReference type="PROSITE" id="PS51740">
    <property type="entry name" value="SPOVT_ABRB"/>
    <property type="match status" value="1"/>
</dbReference>
<dbReference type="Proteomes" id="UP000000378">
    <property type="component" value="Chromosome"/>
</dbReference>
<sequence length="85" mass="9049">MSVVKISKKGQVTIPAEIRKVLGAAPGTRLRFVVQGDSVQVVKADEGIAALRGSVKVSEAQDFLAVRQQVMEEVAREVAGEGEDD</sequence>
<gene>
    <name evidence="3" type="ordered locus">Slip_0194</name>
    <name evidence="4" type="ordered locus">Slip_0211</name>
</gene>
<dbReference type="EMBL" id="CP002048">
    <property type="protein sequence ID" value="ADI01001.1"/>
    <property type="molecule type" value="Genomic_DNA"/>
</dbReference>
<name>D7CJA2_SYNLT</name>
<dbReference type="GO" id="GO:0003677">
    <property type="term" value="F:DNA binding"/>
    <property type="evidence" value="ECO:0007669"/>
    <property type="project" value="UniProtKB-UniRule"/>
</dbReference>
<dbReference type="InterPro" id="IPR037914">
    <property type="entry name" value="SpoVT-AbrB_sf"/>
</dbReference>
<evidence type="ECO:0000313" key="5">
    <source>
        <dbReference type="Proteomes" id="UP000000378"/>
    </source>
</evidence>
<dbReference type="Gene3D" id="2.10.260.10">
    <property type="match status" value="1"/>
</dbReference>
<reference evidence="3" key="3">
    <citation type="submission" date="2010-05" db="EMBL/GenBank/DDBJ databases">
        <title>The complete genome of Syntrophothermus lipocalidus DSM 12680.</title>
        <authorList>
            <consortium name="US DOE Joint Genome Institute (JGI-PGF)"/>
            <person name="Lucas S."/>
            <person name="Copeland A."/>
            <person name="Lapidus A."/>
            <person name="Glavina del Rio T."/>
            <person name="Dalin E."/>
            <person name="Tice H."/>
            <person name="Bruce D."/>
            <person name="Goodwin L."/>
            <person name="Pitluck S."/>
            <person name="Kyrpides N."/>
            <person name="Mavromatis K."/>
            <person name="Ivanova N."/>
            <person name="Ovchinnikova G."/>
            <person name="Detter J.C."/>
            <person name="Han C."/>
            <person name="Larimer F."/>
            <person name="Land M."/>
            <person name="Hauser L."/>
            <person name="Markowitz V."/>
            <person name="Cheng J.-F."/>
            <person name="Hugenholtz P."/>
            <person name="Woyke T."/>
            <person name="Wu D."/>
            <person name="Spring S."/>
            <person name="Schroeder M."/>
            <person name="Brambilla E."/>
            <person name="Klenk H.-P."/>
            <person name="Eisen J.A."/>
        </authorList>
    </citation>
    <scope>NUCLEOTIDE SEQUENCE</scope>
    <source>
        <strain evidence="3">DSM 12680</strain>
    </source>
</reference>
<evidence type="ECO:0000313" key="3">
    <source>
        <dbReference type="EMBL" id="ADI00991.1"/>
    </source>
</evidence>
<accession>D7CJA2</accession>
<dbReference type="SUPFAM" id="SSF89447">
    <property type="entry name" value="AbrB/MazE/MraZ-like"/>
    <property type="match status" value="1"/>
</dbReference>
<reference evidence="5" key="1">
    <citation type="journal article" date="2010" name="Stand. Genomic Sci.">
        <title>Complete genome sequence of Syntrophothermus lipocalidus type strain (TGB-C1T).</title>
        <authorList>
            <consortium name="US DOE Joint Genome Institute (JGI-PGF)"/>
            <person name="Djao O."/>
            <person name="Zhang X."/>
            <person name="Lucas S."/>
            <person name="Lapidus A."/>
            <person name="Glavina Del Rio T."/>
            <person name="Nolan M."/>
            <person name="Tice H."/>
            <person name="Cheng J."/>
            <person name="Han C."/>
            <person name="Tapia R."/>
            <person name="Goodwin L."/>
            <person name="Pitluck S."/>
            <person name="Liolios K."/>
            <person name="Ivanova N."/>
            <person name="Mavromatis K."/>
            <person name="Mikhailova N."/>
            <person name="Ovchinnikova G."/>
            <person name="Pati A."/>
            <person name="Brambilla E."/>
            <person name="Chen A."/>
            <person name="Palaniappan K."/>
            <person name="Land M."/>
            <person name="Hauser L."/>
            <person name="Chang Y."/>
            <person name="Jeffries C."/>
            <person name="Rohde M."/>
            <person name="Sikorski J."/>
            <person name="Spring S."/>
            <person name="Goker M."/>
            <person name="Detter J."/>
            <person name="Woyke T."/>
            <person name="Bristow J."/>
            <person name="Eisen J."/>
            <person name="Markowitz V."/>
            <person name="Hugenholtz P."/>
            <person name="Kyrpides N."/>
            <person name="Klenk H."/>
        </authorList>
    </citation>
    <scope>NUCLEOTIDE SEQUENCE [LARGE SCALE GENOMIC DNA]</scope>
    <source>
        <strain evidence="5">DSM 12680 / TGB-C1</strain>
    </source>
</reference>
<reference evidence="3 5" key="2">
    <citation type="journal article" date="2010" name="Stand. Genomic Sci.">
        <title>Complete genome sequence of Syntrophothermus lipocalidus type strain (TGB-C1).</title>
        <authorList>
            <person name="Djao O.D."/>
            <person name="Zhang X."/>
            <person name="Lucas S."/>
            <person name="Lapidus A."/>
            <person name="Del Rio T.G."/>
            <person name="Nolan M."/>
            <person name="Tice H."/>
            <person name="Cheng J.F."/>
            <person name="Han C."/>
            <person name="Tapia R."/>
            <person name="Goodwin L."/>
            <person name="Pitluck S."/>
            <person name="Liolios K."/>
            <person name="Ivanova N."/>
            <person name="Mavromatis K."/>
            <person name="Mikhailova N."/>
            <person name="Ovchinnikova G."/>
            <person name="Pati A."/>
            <person name="Brambilla E."/>
            <person name="Chen A."/>
            <person name="Palaniappan K."/>
            <person name="Land M."/>
            <person name="Hauser L."/>
            <person name="Chang Y.J."/>
            <person name="Jeffries C.D."/>
            <person name="Rohde M."/>
            <person name="Sikorski J."/>
            <person name="Spring S."/>
            <person name="Goker M."/>
            <person name="Detter J.C."/>
            <person name="Woyke T."/>
            <person name="Bristow J."/>
            <person name="Eisen J.A."/>
            <person name="Markowitz V."/>
            <person name="Hugenholtz P."/>
            <person name="Kyrpides N.C."/>
            <person name="Klenk H.P."/>
        </authorList>
    </citation>
    <scope>NUCLEOTIDE SEQUENCE [LARGE SCALE GENOMIC DNA]</scope>
    <source>
        <strain evidence="3">DSM 12680</strain>
        <strain evidence="5">DSM 12680 / TGB-C1</strain>
    </source>
</reference>